<evidence type="ECO:0000313" key="3">
    <source>
        <dbReference type="Proteomes" id="UP000071641"/>
    </source>
</evidence>
<dbReference type="InterPro" id="IPR003673">
    <property type="entry name" value="CoA-Trfase_fam_III"/>
</dbReference>
<reference evidence="3" key="1">
    <citation type="submission" date="2016-02" db="EMBL/GenBank/DDBJ databases">
        <authorList>
            <person name="Rodrigo-Torres Lidia"/>
            <person name="Arahal R.David."/>
        </authorList>
    </citation>
    <scope>NUCLEOTIDE SEQUENCE [LARGE SCALE GENOMIC DNA]</scope>
    <source>
        <strain evidence="3">CECT 9029</strain>
    </source>
</reference>
<accession>A0A128EY48</accession>
<dbReference type="InterPro" id="IPR044855">
    <property type="entry name" value="CoA-Trfase_III_dom3_sf"/>
</dbReference>
<sequence>MSTTLSSFRVLDLTNVLAGPFACHQLAHMGADVIKVEVPGSGDLARQLGADPDLNANKMGVSFLAQNTGKRSITLNLKDPEGKTILKSLVETADVLVENFRPGVMKRLGLDYEVLKGVNPNLIYCAISGYGAEGPMRHLPAYDQIIQGMSGVMSITGAPENAPYRVGYPIADTIGGLTAAFAISSALAGRAQSGEGCFIDVSMLESTMATMGWVVSNYLVANKDPKPMGNDNFTASPSGAFKTATGLINIAANKQEQFESVCDAVNQPELKTDPRFSERQARLQNRAALTEILEAAFSAHPAEFWEDTLNKLGVPAGRVMTVPEALDLPQVKLREFEAVFEDVEGTKGDVHIARPGFLVDGKRPEVSMPPPVLSEHSDMILSELGYKASDIEQLKEKGVV</sequence>
<dbReference type="OrthoDB" id="9058532at2"/>
<dbReference type="EMBL" id="FIZX01000001">
    <property type="protein sequence ID" value="CZF79060.1"/>
    <property type="molecule type" value="Genomic_DNA"/>
</dbReference>
<gene>
    <name evidence="2" type="primary">frc</name>
    <name evidence="2" type="ORF">GCE9029_01233</name>
</gene>
<dbReference type="PANTHER" id="PTHR48207">
    <property type="entry name" value="SUCCINATE--HYDROXYMETHYLGLUTARATE COA-TRANSFERASE"/>
    <property type="match status" value="1"/>
</dbReference>
<keyword evidence="1 2" id="KW-0808">Transferase</keyword>
<dbReference type="SUPFAM" id="SSF89796">
    <property type="entry name" value="CoA-transferase family III (CaiB/BaiF)"/>
    <property type="match status" value="1"/>
</dbReference>
<organism evidence="2 3">
    <name type="scientific">Grimontia celer</name>
    <dbReference type="NCBI Taxonomy" id="1796497"/>
    <lineage>
        <taxon>Bacteria</taxon>
        <taxon>Pseudomonadati</taxon>
        <taxon>Pseudomonadota</taxon>
        <taxon>Gammaproteobacteria</taxon>
        <taxon>Vibrionales</taxon>
        <taxon>Vibrionaceae</taxon>
        <taxon>Grimontia</taxon>
    </lineage>
</organism>
<keyword evidence="3" id="KW-1185">Reference proteome</keyword>
<evidence type="ECO:0000256" key="1">
    <source>
        <dbReference type="ARBA" id="ARBA00022679"/>
    </source>
</evidence>
<dbReference type="Proteomes" id="UP000071641">
    <property type="component" value="Unassembled WGS sequence"/>
</dbReference>
<dbReference type="Gene3D" id="3.40.50.10540">
    <property type="entry name" value="Crotonobetainyl-coa:carnitine coa-transferase, domain 1"/>
    <property type="match status" value="1"/>
</dbReference>
<dbReference type="InterPro" id="IPR050483">
    <property type="entry name" value="CoA-transferase_III_domain"/>
</dbReference>
<dbReference type="Gene3D" id="3.30.1540.10">
    <property type="entry name" value="formyl-coa transferase, domain 3"/>
    <property type="match status" value="1"/>
</dbReference>
<dbReference type="STRING" id="1796497.GCE9029_01233"/>
<dbReference type="AlphaFoldDB" id="A0A128EY48"/>
<dbReference type="EC" id="2.8.3.16" evidence="2"/>
<dbReference type="GO" id="GO:0033608">
    <property type="term" value="F:formyl-CoA transferase activity"/>
    <property type="evidence" value="ECO:0007669"/>
    <property type="project" value="UniProtKB-EC"/>
</dbReference>
<dbReference type="PANTHER" id="PTHR48207:SF3">
    <property type="entry name" value="SUCCINATE--HYDROXYMETHYLGLUTARATE COA-TRANSFERASE"/>
    <property type="match status" value="1"/>
</dbReference>
<evidence type="ECO:0000313" key="2">
    <source>
        <dbReference type="EMBL" id="CZF79060.1"/>
    </source>
</evidence>
<dbReference type="Pfam" id="PF02515">
    <property type="entry name" value="CoA_transf_3"/>
    <property type="match status" value="1"/>
</dbReference>
<proteinExistence type="predicted"/>
<protein>
    <submittedName>
        <fullName evidence="2">Formyl-coenzyme A transferase</fullName>
        <ecNumber evidence="2">2.8.3.16</ecNumber>
    </submittedName>
</protein>
<dbReference type="RefSeq" id="WP_062661735.1">
    <property type="nucleotide sequence ID" value="NZ_FIZX01000001.1"/>
</dbReference>
<name>A0A128EY48_9GAMM</name>
<dbReference type="InterPro" id="IPR023606">
    <property type="entry name" value="CoA-Trfase_III_dom_1_sf"/>
</dbReference>